<name>A0A6A5WG25_9PLEO</name>
<dbReference type="AlphaFoldDB" id="A0A6A5WG25"/>
<gene>
    <name evidence="2" type="ORF">P154DRAFT_607966</name>
</gene>
<keyword evidence="3" id="KW-1185">Reference proteome</keyword>
<evidence type="ECO:0000259" key="1">
    <source>
        <dbReference type="Pfam" id="PF01636"/>
    </source>
</evidence>
<reference evidence="2" key="1">
    <citation type="journal article" date="2020" name="Stud. Mycol.">
        <title>101 Dothideomycetes genomes: a test case for predicting lifestyles and emergence of pathogens.</title>
        <authorList>
            <person name="Haridas S."/>
            <person name="Albert R."/>
            <person name="Binder M."/>
            <person name="Bloem J."/>
            <person name="Labutti K."/>
            <person name="Salamov A."/>
            <person name="Andreopoulos B."/>
            <person name="Baker S."/>
            <person name="Barry K."/>
            <person name="Bills G."/>
            <person name="Bluhm B."/>
            <person name="Cannon C."/>
            <person name="Castanera R."/>
            <person name="Culley D."/>
            <person name="Daum C."/>
            <person name="Ezra D."/>
            <person name="Gonzalez J."/>
            <person name="Henrissat B."/>
            <person name="Kuo A."/>
            <person name="Liang C."/>
            <person name="Lipzen A."/>
            <person name="Lutzoni F."/>
            <person name="Magnuson J."/>
            <person name="Mondo S."/>
            <person name="Nolan M."/>
            <person name="Ohm R."/>
            <person name="Pangilinan J."/>
            <person name="Park H.-J."/>
            <person name="Ramirez L."/>
            <person name="Alfaro M."/>
            <person name="Sun H."/>
            <person name="Tritt A."/>
            <person name="Yoshinaga Y."/>
            <person name="Zwiers L.-H."/>
            <person name="Turgeon B."/>
            <person name="Goodwin S."/>
            <person name="Spatafora J."/>
            <person name="Crous P."/>
            <person name="Grigoriev I."/>
        </authorList>
    </citation>
    <scope>NUCLEOTIDE SEQUENCE</scope>
    <source>
        <strain evidence="2">CBS 123094</strain>
    </source>
</reference>
<dbReference type="SUPFAM" id="SSF56112">
    <property type="entry name" value="Protein kinase-like (PK-like)"/>
    <property type="match status" value="1"/>
</dbReference>
<dbReference type="EMBL" id="ML977623">
    <property type="protein sequence ID" value="KAF1996596.1"/>
    <property type="molecule type" value="Genomic_DNA"/>
</dbReference>
<dbReference type="Pfam" id="PF01636">
    <property type="entry name" value="APH"/>
    <property type="match status" value="1"/>
</dbReference>
<organism evidence="2 3">
    <name type="scientific">Amniculicola lignicola CBS 123094</name>
    <dbReference type="NCBI Taxonomy" id="1392246"/>
    <lineage>
        <taxon>Eukaryota</taxon>
        <taxon>Fungi</taxon>
        <taxon>Dikarya</taxon>
        <taxon>Ascomycota</taxon>
        <taxon>Pezizomycotina</taxon>
        <taxon>Dothideomycetes</taxon>
        <taxon>Pleosporomycetidae</taxon>
        <taxon>Pleosporales</taxon>
        <taxon>Amniculicolaceae</taxon>
        <taxon>Amniculicola</taxon>
    </lineage>
</organism>
<evidence type="ECO:0000313" key="2">
    <source>
        <dbReference type="EMBL" id="KAF1996596.1"/>
    </source>
</evidence>
<accession>A0A6A5WG25</accession>
<dbReference type="InterPro" id="IPR002575">
    <property type="entry name" value="Aminoglycoside_PTrfase"/>
</dbReference>
<protein>
    <recommendedName>
        <fullName evidence="1">Aminoglycoside phosphotransferase domain-containing protein</fullName>
    </recommendedName>
</protein>
<dbReference type="OrthoDB" id="10003767at2759"/>
<dbReference type="PANTHER" id="PTHR21310:SF37">
    <property type="entry name" value="AMINOGLYCOSIDE PHOSPHOTRANSFERASE DOMAIN-CONTAINING PROTEIN"/>
    <property type="match status" value="1"/>
</dbReference>
<sequence>MTLKNQLPSSRWTSYRKWTDETLRLRLQLFMSAIDKLALLEHTTSVLGKAMAISEPFSAGEFWCCFELTADDGSLVIARLRLPKHPNNHSSEDGTYSIACEVATMRFVQAHVPKVPVPKVYAFGDCNSEWARKIGAPYMLIEGFYGNTLFDVEWNLCELQGSIQRHIITQWTAIIAELATVQLPMIGSISEFSESDGATIGRLSYAEMDSLVTPGPFESVVGYYTAVIDTKCRSLRNKEASNSLQLAYYAYRDIVQNSSVFKDLNEPPFPFNHMDLDTHNFLVDEEYNIIAVIDWEFAQSAPWHEHTLPILFALFGNVFGESDEAVLRLPAQVRCGNVSLREVTRQLYKKGFDNAERELQKDGRDIRVSISTLLDSKGARIKRLASILEHIDPMYIERCTLEMIRIAYEIDERDSANYLRNMDQQMNKNIY</sequence>
<dbReference type="InterPro" id="IPR051678">
    <property type="entry name" value="AGP_Transferase"/>
</dbReference>
<proteinExistence type="predicted"/>
<dbReference type="InterPro" id="IPR011009">
    <property type="entry name" value="Kinase-like_dom_sf"/>
</dbReference>
<dbReference type="PANTHER" id="PTHR21310">
    <property type="entry name" value="AMINOGLYCOSIDE PHOSPHOTRANSFERASE-RELATED-RELATED"/>
    <property type="match status" value="1"/>
</dbReference>
<feature type="domain" description="Aminoglycoside phosphotransferase" evidence="1">
    <location>
        <begin position="97"/>
        <end position="304"/>
    </location>
</feature>
<evidence type="ECO:0000313" key="3">
    <source>
        <dbReference type="Proteomes" id="UP000799779"/>
    </source>
</evidence>
<dbReference type="Proteomes" id="UP000799779">
    <property type="component" value="Unassembled WGS sequence"/>
</dbReference>